<comment type="caution">
    <text evidence="2">The sequence shown here is derived from an EMBL/GenBank/DDBJ whole genome shotgun (WGS) entry which is preliminary data.</text>
</comment>
<feature type="region of interest" description="Disordered" evidence="1">
    <location>
        <begin position="1"/>
        <end position="25"/>
    </location>
</feature>
<feature type="compositionally biased region" description="Basic and acidic residues" evidence="1">
    <location>
        <begin position="99"/>
        <end position="122"/>
    </location>
</feature>
<evidence type="ECO:0000313" key="3">
    <source>
        <dbReference type="Proteomes" id="UP001295423"/>
    </source>
</evidence>
<name>A0AAD2JI51_9STRA</name>
<organism evidence="2 3">
    <name type="scientific">Cylindrotheca closterium</name>
    <dbReference type="NCBI Taxonomy" id="2856"/>
    <lineage>
        <taxon>Eukaryota</taxon>
        <taxon>Sar</taxon>
        <taxon>Stramenopiles</taxon>
        <taxon>Ochrophyta</taxon>
        <taxon>Bacillariophyta</taxon>
        <taxon>Bacillariophyceae</taxon>
        <taxon>Bacillariophycidae</taxon>
        <taxon>Bacillariales</taxon>
        <taxon>Bacillariaceae</taxon>
        <taxon>Cylindrotheca</taxon>
    </lineage>
</organism>
<evidence type="ECO:0000313" key="2">
    <source>
        <dbReference type="EMBL" id="CAJ1952314.1"/>
    </source>
</evidence>
<dbReference type="AlphaFoldDB" id="A0AAD2JI51"/>
<accession>A0AAD2JI51</accession>
<reference evidence="2" key="1">
    <citation type="submission" date="2023-08" db="EMBL/GenBank/DDBJ databases">
        <authorList>
            <person name="Audoor S."/>
            <person name="Bilcke G."/>
        </authorList>
    </citation>
    <scope>NUCLEOTIDE SEQUENCE</scope>
</reference>
<feature type="compositionally biased region" description="Basic residues" evidence="1">
    <location>
        <begin position="1"/>
        <end position="10"/>
    </location>
</feature>
<protein>
    <submittedName>
        <fullName evidence="2">Uncharacterized protein</fullName>
    </submittedName>
</protein>
<dbReference type="Proteomes" id="UP001295423">
    <property type="component" value="Unassembled WGS sequence"/>
</dbReference>
<keyword evidence="3" id="KW-1185">Reference proteome</keyword>
<gene>
    <name evidence="2" type="ORF">CYCCA115_LOCUS13490</name>
</gene>
<feature type="region of interest" description="Disordered" evidence="1">
    <location>
        <begin position="86"/>
        <end position="122"/>
    </location>
</feature>
<evidence type="ECO:0000256" key="1">
    <source>
        <dbReference type="SAM" id="MobiDB-lite"/>
    </source>
</evidence>
<dbReference type="EMBL" id="CAKOGP040001803">
    <property type="protein sequence ID" value="CAJ1952314.1"/>
    <property type="molecule type" value="Genomic_DNA"/>
</dbReference>
<proteinExistence type="predicted"/>
<sequence>MGKASKKRRIAAPEAPDIERKRARRPVIEETARMLIDFQANKSSQKLSHEETYGGFGAVLKEKQRIYPWLTMSMVTGKKTRILKQEEKKAAATMQQQEQHAKEGGSKKGSTEEEANKDVAQKKAEAKVMLTERYAKAKAASAKRLPKGTYQKLHDGLLEELGLRGIGFSIPKTTIEDRVRNKTTATNPGPVSPAAAIEPYILTILHYSKEAGKSLTEQEIIAFANSSIEGSKVEDSLKAFHARNGVQPRQLLGKRWYNGFMKRNKEILNSGKISSSITGPIIAYIMANAATIEAGAANARSVVTNSEVEEK</sequence>